<organism evidence="2 3">
    <name type="scientific">OM182 bacterium</name>
    <dbReference type="NCBI Taxonomy" id="2510334"/>
    <lineage>
        <taxon>Bacteria</taxon>
        <taxon>Pseudomonadati</taxon>
        <taxon>Pseudomonadota</taxon>
        <taxon>Gammaproteobacteria</taxon>
        <taxon>OMG group</taxon>
        <taxon>OM182 clade</taxon>
    </lineage>
</organism>
<reference evidence="2 3" key="1">
    <citation type="submission" date="2019-02" db="EMBL/GenBank/DDBJ databases">
        <title>Prokaryotic population dynamics and viral predation in marine succession experiment using metagenomics: the confinement effect.</title>
        <authorList>
            <person name="Haro-Moreno J.M."/>
            <person name="Rodriguez-Valera F."/>
            <person name="Lopez-Perez M."/>
        </authorList>
    </citation>
    <scope>NUCLEOTIDE SEQUENCE [LARGE SCALE GENOMIC DNA]</scope>
    <source>
        <strain evidence="2">MED-G157</strain>
    </source>
</reference>
<evidence type="ECO:0000313" key="2">
    <source>
        <dbReference type="EMBL" id="RZO74463.1"/>
    </source>
</evidence>
<dbReference type="SUPFAM" id="SSF50952">
    <property type="entry name" value="Soluble quinoprotein glucose dehydrogenase"/>
    <property type="match status" value="1"/>
</dbReference>
<dbReference type="PANTHER" id="PTHR19328">
    <property type="entry name" value="HEDGEHOG-INTERACTING PROTEIN"/>
    <property type="match status" value="1"/>
</dbReference>
<dbReference type="Proteomes" id="UP000316199">
    <property type="component" value="Unassembled WGS sequence"/>
</dbReference>
<name>A0A520RW39_9GAMM</name>
<dbReference type="Gene3D" id="2.120.10.30">
    <property type="entry name" value="TolB, C-terminal domain"/>
    <property type="match status" value="1"/>
</dbReference>
<dbReference type="InterPro" id="IPR012938">
    <property type="entry name" value="Glc/Sorbosone_DH"/>
</dbReference>
<dbReference type="Pfam" id="PF07995">
    <property type="entry name" value="GSDH"/>
    <property type="match status" value="1"/>
</dbReference>
<dbReference type="AlphaFoldDB" id="A0A520RW39"/>
<feature type="domain" description="Glucose/Sorbosone dehydrogenase" evidence="1">
    <location>
        <begin position="31"/>
        <end position="349"/>
    </location>
</feature>
<sequence>MNRLIVLVSLSALCSSGYGEYRVEDYVKGIDVPWGMTWLPGGDMLVANRDGELYRVSDRKIVGTISGVPAVQANGQGGLLDIELHPDHANNGWLYLSYSSSEGEGSGSNTAIVRAKLQDNSLESLETVYKAEPNSKNNQHYGSRLEFDNEGHLYFSIGDRGNRAENPQDLTKDGGKIYRIHDDGRIPEDNPFVDKSRPAIYSWGHRNPQGMAKHPVTGEIWIHEHGPRGGDEVNIVKRGANYGWPILSYGINYWGTSFAEGTERDGYESPIWYWDPSIAPSGMAFVTSDRYPHWQGHLLVGSLKFDYLVLCKLEGNTITVADVIFEEIGRVRNVRQGPDGYLYIATEDDAIKRIVDY</sequence>
<protein>
    <submittedName>
        <fullName evidence="2">PQQ-dependent sugar dehydrogenase</fullName>
    </submittedName>
</protein>
<dbReference type="InterPro" id="IPR011041">
    <property type="entry name" value="Quinoprot_gluc/sorb_DH_b-prop"/>
</dbReference>
<dbReference type="PANTHER" id="PTHR19328:SF75">
    <property type="entry name" value="ALDOSE SUGAR DEHYDROGENASE YLII"/>
    <property type="match status" value="1"/>
</dbReference>
<evidence type="ECO:0000259" key="1">
    <source>
        <dbReference type="Pfam" id="PF07995"/>
    </source>
</evidence>
<comment type="caution">
    <text evidence="2">The sequence shown here is derived from an EMBL/GenBank/DDBJ whole genome shotgun (WGS) entry which is preliminary data.</text>
</comment>
<accession>A0A520RW39</accession>
<dbReference type="EMBL" id="SHAG01000078">
    <property type="protein sequence ID" value="RZO74463.1"/>
    <property type="molecule type" value="Genomic_DNA"/>
</dbReference>
<dbReference type="InterPro" id="IPR011042">
    <property type="entry name" value="6-blade_b-propeller_TolB-like"/>
</dbReference>
<gene>
    <name evidence="2" type="ORF">EVA68_08955</name>
</gene>
<evidence type="ECO:0000313" key="3">
    <source>
        <dbReference type="Proteomes" id="UP000316199"/>
    </source>
</evidence>
<proteinExistence type="predicted"/>